<dbReference type="EC" id="1.4.4.2" evidence="4"/>
<dbReference type="InterPro" id="IPR020581">
    <property type="entry name" value="GDC_P"/>
</dbReference>
<proteinExistence type="inferred from homology"/>
<keyword evidence="2 4" id="KW-0560">Oxidoreductase</keyword>
<organism evidence="6 7">
    <name type="scientific">Halonatronomonas betaini</name>
    <dbReference type="NCBI Taxonomy" id="2778430"/>
    <lineage>
        <taxon>Bacteria</taxon>
        <taxon>Bacillati</taxon>
        <taxon>Bacillota</taxon>
        <taxon>Clostridia</taxon>
        <taxon>Halanaerobiales</taxon>
        <taxon>Halarsenatibacteraceae</taxon>
        <taxon>Halonatronomonas</taxon>
    </lineage>
</organism>
<dbReference type="EMBL" id="JADPIE010000007">
    <property type="protein sequence ID" value="MBF8437710.1"/>
    <property type="molecule type" value="Genomic_DNA"/>
</dbReference>
<accession>A0A931F791</accession>
<dbReference type="InterPro" id="IPR023010">
    <property type="entry name" value="GcvPA"/>
</dbReference>
<dbReference type="InterPro" id="IPR015422">
    <property type="entry name" value="PyrdxlP-dep_Trfase_small"/>
</dbReference>
<dbReference type="PANTHER" id="PTHR42806">
    <property type="entry name" value="GLYCINE CLEAVAGE SYSTEM P-PROTEIN"/>
    <property type="match status" value="1"/>
</dbReference>
<dbReference type="GO" id="GO:0004375">
    <property type="term" value="F:glycine dehydrogenase (decarboxylating) activity"/>
    <property type="evidence" value="ECO:0007669"/>
    <property type="project" value="UniProtKB-EC"/>
</dbReference>
<comment type="function">
    <text evidence="1 4">The glycine cleavage system catalyzes the degradation of glycine. The P protein binds the alpha-amino group of glycine through its pyridoxal phosphate cofactor; CO(2) is released and the remaining methylamine moiety is then transferred to the lipoamide cofactor of the H protein.</text>
</comment>
<name>A0A931F791_9FIRM</name>
<evidence type="ECO:0000256" key="2">
    <source>
        <dbReference type="ARBA" id="ARBA00023002"/>
    </source>
</evidence>
<sequence>MKYISNTPEEQKKMLSDIGVEEITDLFSAIPDNIKLDKPLELPDPISELEMMNLVNERASRNTDLTEADSYLGAGSYDHYIPSIIDHMVLRSEFYTAYTPYQAELSQGTLQAIYEYQSMIAELTGMGIANASLLDGGSALGEAILMALRHTRLNKVIMPKSIHPSYREVGRTYGGPHNADFQEIGLSGSLTDLEQLEEALDDQTAAVIIQYPNFYGSVEDMKKIAAMVEKQKKTLLIVAANPIALGMLTPPGEFGADIVIGEGQPLGNGVNYGGPYLGYMAIRDDRRLLRQMPGRLVGKTEDVEGQEGFVMTMQTREQHIRREKATSNICTNESLNALMATIYMATMGKKGIEEVAYQSFNKTRYLKGRLEGISGLEVVNGDNHFHEIWVKTEKPASEIFSELYDKCILAGVDLSQFDEEEGLLICVTEKKTREDLDKFVSAMEVAVNE</sequence>
<comment type="similarity">
    <text evidence="4">Belongs to the GcvP family. N-terminal subunit subfamily.</text>
</comment>
<dbReference type="PANTHER" id="PTHR42806:SF1">
    <property type="entry name" value="GLYCINE DEHYDROGENASE (DECARBOXYLATING)"/>
    <property type="match status" value="1"/>
</dbReference>
<evidence type="ECO:0000313" key="6">
    <source>
        <dbReference type="EMBL" id="MBF8437710.1"/>
    </source>
</evidence>
<dbReference type="GO" id="GO:0019464">
    <property type="term" value="P:glycine decarboxylation via glycine cleavage system"/>
    <property type="evidence" value="ECO:0007669"/>
    <property type="project" value="UniProtKB-UniRule"/>
</dbReference>
<evidence type="ECO:0000259" key="5">
    <source>
        <dbReference type="Pfam" id="PF02347"/>
    </source>
</evidence>
<dbReference type="Gene3D" id="3.90.1150.10">
    <property type="entry name" value="Aspartate Aminotransferase, domain 1"/>
    <property type="match status" value="1"/>
</dbReference>
<evidence type="ECO:0000313" key="7">
    <source>
        <dbReference type="Proteomes" id="UP000621436"/>
    </source>
</evidence>
<reference evidence="6" key="1">
    <citation type="submission" date="2020-11" db="EMBL/GenBank/DDBJ databases">
        <title>Halonatronomonas betainensis gen. nov., sp. nov. a novel haloalkaliphilic representative of the family Halanaerobiacae capable of betaine degradation.</title>
        <authorList>
            <person name="Boltyanskaya Y."/>
            <person name="Kevbrin V."/>
            <person name="Detkova E."/>
            <person name="Grouzdev D.S."/>
            <person name="Koziaeva V."/>
            <person name="Zhilina T."/>
        </authorList>
    </citation>
    <scope>NUCLEOTIDE SEQUENCE</scope>
    <source>
        <strain evidence="6">Z-7014</strain>
    </source>
</reference>
<evidence type="ECO:0000256" key="3">
    <source>
        <dbReference type="ARBA" id="ARBA00049026"/>
    </source>
</evidence>
<feature type="domain" description="Glycine cleavage system P-protein N-terminal" evidence="5">
    <location>
        <begin position="2"/>
        <end position="441"/>
    </location>
</feature>
<protein>
    <recommendedName>
        <fullName evidence="4">Probable glycine dehydrogenase (decarboxylating) subunit 1</fullName>
        <ecNumber evidence="4">1.4.4.2</ecNumber>
    </recommendedName>
    <alternativeName>
        <fullName evidence="4">Glycine cleavage system P-protein subunit 1</fullName>
    </alternativeName>
    <alternativeName>
        <fullName evidence="4">Glycine decarboxylase subunit 1</fullName>
    </alternativeName>
    <alternativeName>
        <fullName evidence="4">Glycine dehydrogenase (aminomethyl-transferring) subunit 1</fullName>
    </alternativeName>
</protein>
<comment type="caution">
    <text evidence="6">The sequence shown here is derived from an EMBL/GenBank/DDBJ whole genome shotgun (WGS) entry which is preliminary data.</text>
</comment>
<dbReference type="InterPro" id="IPR049315">
    <property type="entry name" value="GDC-P_N"/>
</dbReference>
<dbReference type="SUPFAM" id="SSF53383">
    <property type="entry name" value="PLP-dependent transferases"/>
    <property type="match status" value="1"/>
</dbReference>
<dbReference type="InterPro" id="IPR015424">
    <property type="entry name" value="PyrdxlP-dep_Trfase"/>
</dbReference>
<dbReference type="HAMAP" id="MF_00712">
    <property type="entry name" value="GcvPA"/>
    <property type="match status" value="1"/>
</dbReference>
<evidence type="ECO:0000256" key="1">
    <source>
        <dbReference type="ARBA" id="ARBA00003788"/>
    </source>
</evidence>
<dbReference type="PIRSF" id="PIRSF006815">
    <property type="entry name" value="GcvPA"/>
    <property type="match status" value="1"/>
</dbReference>
<keyword evidence="7" id="KW-1185">Reference proteome</keyword>
<dbReference type="Pfam" id="PF02347">
    <property type="entry name" value="GDC-P"/>
    <property type="match status" value="1"/>
</dbReference>
<dbReference type="Proteomes" id="UP000621436">
    <property type="component" value="Unassembled WGS sequence"/>
</dbReference>
<dbReference type="CDD" id="cd00613">
    <property type="entry name" value="GDC-P"/>
    <property type="match status" value="1"/>
</dbReference>
<gene>
    <name evidence="4 6" type="primary">gcvPA</name>
    <name evidence="6" type="ORF">I0Q91_11500</name>
</gene>
<dbReference type="AlphaFoldDB" id="A0A931F791"/>
<dbReference type="RefSeq" id="WP_270454717.1">
    <property type="nucleotide sequence ID" value="NZ_JADPIE010000007.1"/>
</dbReference>
<comment type="catalytic activity">
    <reaction evidence="3 4">
        <text>N(6)-[(R)-lipoyl]-L-lysyl-[glycine-cleavage complex H protein] + glycine + H(+) = N(6)-[(R)-S(8)-aminomethyldihydrolipoyl]-L-lysyl-[glycine-cleavage complex H protein] + CO2</text>
        <dbReference type="Rhea" id="RHEA:24304"/>
        <dbReference type="Rhea" id="RHEA-COMP:10494"/>
        <dbReference type="Rhea" id="RHEA-COMP:10495"/>
        <dbReference type="ChEBI" id="CHEBI:15378"/>
        <dbReference type="ChEBI" id="CHEBI:16526"/>
        <dbReference type="ChEBI" id="CHEBI:57305"/>
        <dbReference type="ChEBI" id="CHEBI:83099"/>
        <dbReference type="ChEBI" id="CHEBI:83143"/>
        <dbReference type="EC" id="1.4.4.2"/>
    </reaction>
</comment>
<dbReference type="NCBIfam" id="NF001696">
    <property type="entry name" value="PRK00451.1"/>
    <property type="match status" value="1"/>
</dbReference>
<dbReference type="InterPro" id="IPR015421">
    <property type="entry name" value="PyrdxlP-dep_Trfase_major"/>
</dbReference>
<comment type="subunit">
    <text evidence="4">The glycine cleavage system is composed of four proteins: P, T, L and H. In this organism, the P 'protein' is a heterodimer of two subunits.</text>
</comment>
<dbReference type="GO" id="GO:0009116">
    <property type="term" value="P:nucleoside metabolic process"/>
    <property type="evidence" value="ECO:0007669"/>
    <property type="project" value="InterPro"/>
</dbReference>
<evidence type="ECO:0000256" key="4">
    <source>
        <dbReference type="HAMAP-Rule" id="MF_00712"/>
    </source>
</evidence>
<dbReference type="Gene3D" id="3.40.640.10">
    <property type="entry name" value="Type I PLP-dependent aspartate aminotransferase-like (Major domain)"/>
    <property type="match status" value="1"/>
</dbReference>